<reference evidence="2" key="1">
    <citation type="submission" date="2008-01" db="EMBL/GenBank/DDBJ databases">
        <title>Complete sequence of Shewanella halifaxensis HAW-EB4.</title>
        <authorList>
            <consortium name="US DOE Joint Genome Institute"/>
            <person name="Copeland A."/>
            <person name="Lucas S."/>
            <person name="Lapidus A."/>
            <person name="Glavina del Rio T."/>
            <person name="Dalin E."/>
            <person name="Tice H."/>
            <person name="Bruce D."/>
            <person name="Goodwin L."/>
            <person name="Pitluck S."/>
            <person name="Sims D."/>
            <person name="Brettin T."/>
            <person name="Detter J.C."/>
            <person name="Han C."/>
            <person name="Kuske C.R."/>
            <person name="Schmutz J."/>
            <person name="Larimer F."/>
            <person name="Land M."/>
            <person name="Hauser L."/>
            <person name="Kyrpides N."/>
            <person name="Kim E."/>
            <person name="Zhao J.-S."/>
            <person name="Richardson P."/>
        </authorList>
    </citation>
    <scope>NUCLEOTIDE SEQUENCE [LARGE SCALE GENOMIC DNA]</scope>
    <source>
        <strain evidence="2">HAW-EB4</strain>
    </source>
</reference>
<evidence type="ECO:0000313" key="2">
    <source>
        <dbReference type="EMBL" id="ABZ77040.1"/>
    </source>
</evidence>
<dbReference type="PANTHER" id="PTHR43792:SF1">
    <property type="entry name" value="N-ACETYLTRANSFERASE DOMAIN-CONTAINING PROTEIN"/>
    <property type="match status" value="1"/>
</dbReference>
<evidence type="ECO:0000313" key="3">
    <source>
        <dbReference type="Proteomes" id="UP000001317"/>
    </source>
</evidence>
<dbReference type="InterPro" id="IPR051531">
    <property type="entry name" value="N-acetyltransferase"/>
</dbReference>
<name>B0TJP4_SHEHH</name>
<sequence>MIITETDRLILRHFEPKDTKAIFLLNSLPEVLTYIPGEPMTSMSQALQILESVILPSYQERGYGRWAVEHKADGKVIGFCGPTFITEFNEVELGYRYLPQYWGQGIGFEAGAAALERFKEYDIHEAIALILLGNKGSEGVARKLGMKQRNRDKFMGHKVNVFHKIL</sequence>
<gene>
    <name evidence="2" type="ordered locus">Shal_2483</name>
</gene>
<proteinExistence type="predicted"/>
<dbReference type="eggNOG" id="COG1670">
    <property type="taxonomic scope" value="Bacteria"/>
</dbReference>
<dbReference type="InterPro" id="IPR016181">
    <property type="entry name" value="Acyl_CoA_acyltransferase"/>
</dbReference>
<dbReference type="SUPFAM" id="SSF55729">
    <property type="entry name" value="Acyl-CoA N-acyltransferases (Nat)"/>
    <property type="match status" value="1"/>
</dbReference>
<accession>B0TJP4</accession>
<dbReference type="Proteomes" id="UP000001317">
    <property type="component" value="Chromosome"/>
</dbReference>
<dbReference type="RefSeq" id="WP_012277568.1">
    <property type="nucleotide sequence ID" value="NC_010334.1"/>
</dbReference>
<dbReference type="PROSITE" id="PS51186">
    <property type="entry name" value="GNAT"/>
    <property type="match status" value="1"/>
</dbReference>
<dbReference type="PANTHER" id="PTHR43792">
    <property type="entry name" value="GNAT FAMILY, PUTATIVE (AFU_ORTHOLOGUE AFUA_3G00765)-RELATED-RELATED"/>
    <property type="match status" value="1"/>
</dbReference>
<protein>
    <submittedName>
        <fullName evidence="2">GCN5-related N-acetyltransferase</fullName>
    </submittedName>
</protein>
<dbReference type="Pfam" id="PF13302">
    <property type="entry name" value="Acetyltransf_3"/>
    <property type="match status" value="1"/>
</dbReference>
<dbReference type="HOGENOM" id="CLU_013985_3_1_6"/>
<dbReference type="STRING" id="458817.Shal_2483"/>
<organism evidence="2 3">
    <name type="scientific">Shewanella halifaxensis (strain HAW-EB4)</name>
    <dbReference type="NCBI Taxonomy" id="458817"/>
    <lineage>
        <taxon>Bacteria</taxon>
        <taxon>Pseudomonadati</taxon>
        <taxon>Pseudomonadota</taxon>
        <taxon>Gammaproteobacteria</taxon>
        <taxon>Alteromonadales</taxon>
        <taxon>Shewanellaceae</taxon>
        <taxon>Shewanella</taxon>
    </lineage>
</organism>
<feature type="domain" description="N-acetyltransferase" evidence="1">
    <location>
        <begin position="9"/>
        <end position="166"/>
    </location>
</feature>
<dbReference type="KEGG" id="shl:Shal_2483"/>
<dbReference type="GO" id="GO:0016747">
    <property type="term" value="F:acyltransferase activity, transferring groups other than amino-acyl groups"/>
    <property type="evidence" value="ECO:0007669"/>
    <property type="project" value="InterPro"/>
</dbReference>
<dbReference type="EMBL" id="CP000931">
    <property type="protein sequence ID" value="ABZ77040.1"/>
    <property type="molecule type" value="Genomic_DNA"/>
</dbReference>
<dbReference type="AlphaFoldDB" id="B0TJP4"/>
<keyword evidence="3" id="KW-1185">Reference proteome</keyword>
<dbReference type="Gene3D" id="3.40.630.30">
    <property type="match status" value="1"/>
</dbReference>
<evidence type="ECO:0000259" key="1">
    <source>
        <dbReference type="PROSITE" id="PS51186"/>
    </source>
</evidence>
<dbReference type="InterPro" id="IPR000182">
    <property type="entry name" value="GNAT_dom"/>
</dbReference>